<proteinExistence type="predicted"/>
<gene>
    <name evidence="2" type="ORF">EVG20_g7722</name>
</gene>
<accession>A0A4Y9YAV2</accession>
<sequence>MAARWPSSRLGSLISTTPPTLKTPTMTMRVCLCGHYPNITRLERDLGVSSDTLRQRFSLLCSPEGTSYSKIEPVPIAEITDIQLGRLLLVAMKRGLSSYGIINVLSPDEKDTTYEVYVFGTDTINLATSVPMYTFHPEMATLLERVSSTLIVDDIQPSVPLSSSSAPSPSYPTKSPAPVPPTSIASSLTSSATRTTPSQPVFISTNPLKSTPSGSPASVSISDPVRLIS</sequence>
<evidence type="ECO:0000256" key="1">
    <source>
        <dbReference type="SAM" id="MobiDB-lite"/>
    </source>
</evidence>
<protein>
    <submittedName>
        <fullName evidence="2">Uncharacterized protein</fullName>
    </submittedName>
</protein>
<dbReference type="Proteomes" id="UP000298327">
    <property type="component" value="Unassembled WGS sequence"/>
</dbReference>
<name>A0A4Y9YAV2_9AGAM</name>
<dbReference type="AlphaFoldDB" id="A0A4Y9YAV2"/>
<keyword evidence="3" id="KW-1185">Reference proteome</keyword>
<evidence type="ECO:0000313" key="3">
    <source>
        <dbReference type="Proteomes" id="UP000298327"/>
    </source>
</evidence>
<feature type="compositionally biased region" description="Polar residues" evidence="1">
    <location>
        <begin position="199"/>
        <end position="221"/>
    </location>
</feature>
<reference evidence="2 3" key="1">
    <citation type="submission" date="2019-02" db="EMBL/GenBank/DDBJ databases">
        <title>Genome sequencing of the rare red list fungi Dentipellis fragilis.</title>
        <authorList>
            <person name="Buettner E."/>
            <person name="Kellner H."/>
        </authorList>
    </citation>
    <scope>NUCLEOTIDE SEQUENCE [LARGE SCALE GENOMIC DNA]</scope>
    <source>
        <strain evidence="2 3">DSM 105465</strain>
    </source>
</reference>
<dbReference type="EMBL" id="SEOQ01000608">
    <property type="protein sequence ID" value="TFY59624.1"/>
    <property type="molecule type" value="Genomic_DNA"/>
</dbReference>
<feature type="non-terminal residue" evidence="2">
    <location>
        <position position="229"/>
    </location>
</feature>
<comment type="caution">
    <text evidence="2">The sequence shown here is derived from an EMBL/GenBank/DDBJ whole genome shotgun (WGS) entry which is preliminary data.</text>
</comment>
<evidence type="ECO:0000313" key="2">
    <source>
        <dbReference type="EMBL" id="TFY59624.1"/>
    </source>
</evidence>
<feature type="compositionally biased region" description="Low complexity" evidence="1">
    <location>
        <begin position="160"/>
        <end position="174"/>
    </location>
</feature>
<feature type="compositionally biased region" description="Low complexity" evidence="1">
    <location>
        <begin position="182"/>
        <end position="198"/>
    </location>
</feature>
<organism evidence="2 3">
    <name type="scientific">Dentipellis fragilis</name>
    <dbReference type="NCBI Taxonomy" id="205917"/>
    <lineage>
        <taxon>Eukaryota</taxon>
        <taxon>Fungi</taxon>
        <taxon>Dikarya</taxon>
        <taxon>Basidiomycota</taxon>
        <taxon>Agaricomycotina</taxon>
        <taxon>Agaricomycetes</taxon>
        <taxon>Russulales</taxon>
        <taxon>Hericiaceae</taxon>
        <taxon>Dentipellis</taxon>
    </lineage>
</organism>
<feature type="region of interest" description="Disordered" evidence="1">
    <location>
        <begin position="160"/>
        <end position="229"/>
    </location>
</feature>